<keyword evidence="2" id="KW-1185">Reference proteome</keyword>
<protein>
    <submittedName>
        <fullName evidence="1">Uncharacterized protein (DUF697 family)</fullName>
    </submittedName>
</protein>
<evidence type="ECO:0000313" key="2">
    <source>
        <dbReference type="Proteomes" id="UP001519287"/>
    </source>
</evidence>
<sequence length="241" mass="27586">MNYEVEVRQALERWEKELQSPPGFFEKTGKTISNKINEKLPQKFHQTLTTVVKSMVHAAIFGAEYTPKRAVKLNESLWQRDETALEVISTYKKVAAAEGAGTGAGGIFLGLVDFPALIAIKLKLLFELAHVYGYSTKVYGERLFLLYVFQLAFSGPYKRMDTYYQVKHWDEHEHVPEVNWEQFQQEYRDSIDFRKMLQLLPGIGAVVGAWANYGLLEDLGKTAMNGFRLRILAESDLKLLK</sequence>
<dbReference type="Proteomes" id="UP001519287">
    <property type="component" value="Unassembled WGS sequence"/>
</dbReference>
<accession>A0ABS4JAL5</accession>
<reference evidence="1 2" key="1">
    <citation type="submission" date="2021-03" db="EMBL/GenBank/DDBJ databases">
        <title>Genomic Encyclopedia of Type Strains, Phase IV (KMG-IV): sequencing the most valuable type-strain genomes for metagenomic binning, comparative biology and taxonomic classification.</title>
        <authorList>
            <person name="Goeker M."/>
        </authorList>
    </citation>
    <scope>NUCLEOTIDE SEQUENCE [LARGE SCALE GENOMIC DNA]</scope>
    <source>
        <strain evidence="1 2">DSM 26048</strain>
    </source>
</reference>
<dbReference type="PANTHER" id="PTHR41260">
    <property type="entry name" value="PROTEIN ECSC"/>
    <property type="match status" value="1"/>
</dbReference>
<gene>
    <name evidence="1" type="ORF">J2Z66_008567</name>
</gene>
<proteinExistence type="predicted"/>
<dbReference type="EMBL" id="JAGGLB010000060">
    <property type="protein sequence ID" value="MBP1996889.1"/>
    <property type="molecule type" value="Genomic_DNA"/>
</dbReference>
<organism evidence="1 2">
    <name type="scientific">Paenibacillus eucommiae</name>
    <dbReference type="NCBI Taxonomy" id="1355755"/>
    <lineage>
        <taxon>Bacteria</taxon>
        <taxon>Bacillati</taxon>
        <taxon>Bacillota</taxon>
        <taxon>Bacilli</taxon>
        <taxon>Bacillales</taxon>
        <taxon>Paenibacillaceae</taxon>
        <taxon>Paenibacillus</taxon>
    </lineage>
</organism>
<dbReference type="Pfam" id="PF12787">
    <property type="entry name" value="EcsC"/>
    <property type="match status" value="1"/>
</dbReference>
<dbReference type="RefSeq" id="WP_209979728.1">
    <property type="nucleotide sequence ID" value="NZ_JAGGLB010000060.1"/>
</dbReference>
<dbReference type="PANTHER" id="PTHR41260:SF1">
    <property type="entry name" value="PROTEIN ECSC"/>
    <property type="match status" value="1"/>
</dbReference>
<name>A0ABS4JAL5_9BACL</name>
<dbReference type="InterPro" id="IPR024787">
    <property type="entry name" value="EcsC"/>
</dbReference>
<evidence type="ECO:0000313" key="1">
    <source>
        <dbReference type="EMBL" id="MBP1996889.1"/>
    </source>
</evidence>
<comment type="caution">
    <text evidence="1">The sequence shown here is derived from an EMBL/GenBank/DDBJ whole genome shotgun (WGS) entry which is preliminary data.</text>
</comment>